<dbReference type="Pfam" id="PF08588">
    <property type="entry name" value="Duc1"/>
    <property type="match status" value="1"/>
</dbReference>
<organism evidence="3 4">
    <name type="scientific">Meristemomyces frigidus</name>
    <dbReference type="NCBI Taxonomy" id="1508187"/>
    <lineage>
        <taxon>Eukaryota</taxon>
        <taxon>Fungi</taxon>
        <taxon>Dikarya</taxon>
        <taxon>Ascomycota</taxon>
        <taxon>Pezizomycotina</taxon>
        <taxon>Dothideomycetes</taxon>
        <taxon>Dothideomycetidae</taxon>
        <taxon>Mycosphaerellales</taxon>
        <taxon>Teratosphaeriaceae</taxon>
        <taxon>Meristemomyces</taxon>
    </lineage>
</organism>
<feature type="compositionally biased region" description="Polar residues" evidence="1">
    <location>
        <begin position="440"/>
        <end position="481"/>
    </location>
</feature>
<dbReference type="EMBL" id="JAVRRL010000057">
    <property type="protein sequence ID" value="KAK5109877.1"/>
    <property type="molecule type" value="Genomic_DNA"/>
</dbReference>
<dbReference type="AlphaFoldDB" id="A0AAN7TC12"/>
<feature type="domain" description="Domain of unknown function at the cortex 1" evidence="2">
    <location>
        <begin position="32"/>
        <end position="293"/>
    </location>
</feature>
<reference evidence="3" key="1">
    <citation type="submission" date="2023-08" db="EMBL/GenBank/DDBJ databases">
        <title>Black Yeasts Isolated from many extreme environments.</title>
        <authorList>
            <person name="Coleine C."/>
            <person name="Stajich J.E."/>
            <person name="Selbmann L."/>
        </authorList>
    </citation>
    <scope>NUCLEOTIDE SEQUENCE</scope>
    <source>
        <strain evidence="3">CCFEE 5401</strain>
    </source>
</reference>
<dbReference type="PANTHER" id="PTHR34826:SF2">
    <property type="entry name" value="UPF0590 PROTEIN C409.17C"/>
    <property type="match status" value="1"/>
</dbReference>
<feature type="compositionally biased region" description="Basic and acidic residues" evidence="1">
    <location>
        <begin position="336"/>
        <end position="365"/>
    </location>
</feature>
<comment type="caution">
    <text evidence="3">The sequence shown here is derived from an EMBL/GenBank/DDBJ whole genome shotgun (WGS) entry which is preliminary data.</text>
</comment>
<feature type="compositionally biased region" description="Polar residues" evidence="1">
    <location>
        <begin position="305"/>
        <end position="324"/>
    </location>
</feature>
<dbReference type="Proteomes" id="UP001310890">
    <property type="component" value="Unassembled WGS sequence"/>
</dbReference>
<evidence type="ECO:0000259" key="2">
    <source>
        <dbReference type="Pfam" id="PF08588"/>
    </source>
</evidence>
<dbReference type="InterPro" id="IPR013897">
    <property type="entry name" value="Duc1"/>
</dbReference>
<proteinExistence type="predicted"/>
<feature type="compositionally biased region" description="Low complexity" evidence="1">
    <location>
        <begin position="396"/>
        <end position="406"/>
    </location>
</feature>
<evidence type="ECO:0000313" key="3">
    <source>
        <dbReference type="EMBL" id="KAK5109877.1"/>
    </source>
</evidence>
<feature type="region of interest" description="Disordered" evidence="1">
    <location>
        <begin position="305"/>
        <end position="490"/>
    </location>
</feature>
<evidence type="ECO:0000313" key="4">
    <source>
        <dbReference type="Proteomes" id="UP001310890"/>
    </source>
</evidence>
<sequence>MASVLKSKLHGLTGGGEADNGVDAEQEAEKYRLLVTAGPSYNQAEHQTVGVNTNQAICVENEFMRAKIKVNIKGYHGLPSSSPASSTYFDDPAHKKDQYSVAFSFVPKRDLPSLDAVWGNDFDHPVRNKLPPGFNTAFKIVKEFIDPGLECDAYADKPWLYGPSLSCWFAFRIGDKVGESADFPAPGKEEVVKEGGDGQGNDMRHELGLPETSEKRRKYFLSAPHREAFVFEKDRVYLADFYNPYIDFPNFSLKLPGFTLKVIKYIDQKSHCLRYVFKNRKTGDVYFSVHIHLLWGEKLQEAIQSDGNEQSRSGGQNASASQPSAVVGGSGQGRSVPERQQAEGREQADENARRSVEMRPAESRGDVTGPPVPPQRQEPTTTKRNVPVQPTVPQENGTSSSTTTNPGPSPVPATMQLQAGNQAAGATFDPKQESTDMPRQESSSNPVSTSRTAEQVADFSSESAVTRMLQDTSTSDQQGAKTNVFHKGLD</sequence>
<gene>
    <name evidence="3" type="ORF">LTR62_006484</name>
</gene>
<dbReference type="PANTHER" id="PTHR34826">
    <property type="entry name" value="UPF0590 PROTEIN C409.17C"/>
    <property type="match status" value="1"/>
</dbReference>
<feature type="compositionally biased region" description="Basic and acidic residues" evidence="1">
    <location>
        <begin position="430"/>
        <end position="439"/>
    </location>
</feature>
<evidence type="ECO:0000256" key="1">
    <source>
        <dbReference type="SAM" id="MobiDB-lite"/>
    </source>
</evidence>
<protein>
    <recommendedName>
        <fullName evidence="2">Domain of unknown function at the cortex 1 domain-containing protein</fullName>
    </recommendedName>
</protein>
<name>A0AAN7TC12_9PEZI</name>
<accession>A0AAN7TC12</accession>